<evidence type="ECO:0000313" key="2">
    <source>
        <dbReference type="Proteomes" id="UP000229784"/>
    </source>
</evidence>
<protein>
    <submittedName>
        <fullName evidence="1">Uncharacterized protein</fullName>
    </submittedName>
</protein>
<dbReference type="Proteomes" id="UP000229784">
    <property type="component" value="Unassembled WGS sequence"/>
</dbReference>
<name>A0A2M6XUN3_9BACT</name>
<dbReference type="EMBL" id="PEXQ01000034">
    <property type="protein sequence ID" value="PIU15736.1"/>
    <property type="molecule type" value="Genomic_DNA"/>
</dbReference>
<reference evidence="2" key="1">
    <citation type="submission" date="2017-09" db="EMBL/GenBank/DDBJ databases">
        <title>Depth-based differentiation of microbial function through sediment-hosted aquifers and enrichment of novel symbionts in the deep terrestrial subsurface.</title>
        <authorList>
            <person name="Probst A.J."/>
            <person name="Ladd B."/>
            <person name="Jarett J.K."/>
            <person name="Geller-Mcgrath D.E."/>
            <person name="Sieber C.M.K."/>
            <person name="Emerson J.B."/>
            <person name="Anantharaman K."/>
            <person name="Thomas B.C."/>
            <person name="Malmstrom R."/>
            <person name="Stieglmeier M."/>
            <person name="Klingl A."/>
            <person name="Woyke T."/>
            <person name="Ryan C.M."/>
            <person name="Banfield J.F."/>
        </authorList>
    </citation>
    <scope>NUCLEOTIDE SEQUENCE [LARGE SCALE GENOMIC DNA]</scope>
</reference>
<gene>
    <name evidence="1" type="ORF">COT20_01420</name>
</gene>
<dbReference type="AlphaFoldDB" id="A0A2M6XUN3"/>
<comment type="caution">
    <text evidence="1">The sequence shown here is derived from an EMBL/GenBank/DDBJ whole genome shotgun (WGS) entry which is preliminary data.</text>
</comment>
<sequence>MQHFAVENFMPQETKQCQNCKKDFTIESEDFDFYAKIKVPPPTWCWECRLVRRMCFRNERCFYKKKCDVTGEEVISMYSPDKPFKVYEQKYWWSDKWNPLDYGRDYDWFRPFFEQFRDLCFDFPQMNLSNMHAVNSDYCNLAEESKDCYLISATLRNERVLYSNRITFNKDSSDLYVVHKSELCYENVSCSDCYRVFFSRNCQSCQESYFLYNCRNCQSCFCCTNLRNKNYHIFNKPYTKEEYQKKIQEFNSGSFKNLDKLKKLFLEFYLKSIHRYAHIVKSVNVLGDNIDNAKNCHYCFDITQGAEDCKFCVWAGAGLKDVYDGGVGAGVGELIYEAFDTGMQGSNLFFTGTVHSSHNIRYCFNCFASSNLFGCIGIRNKQYCILNKQYTKEEYEALISKIIQHMNEMPYISKCQISNVKSQNQSPNFKTEENSKSQAKGIVYRYGEFFPPELSPFCYNETIVQEYFSLTKEQAIEHGYNWKTPEPRNYQIDLTTEQLPDHIKDVSDSIINKVIECASTKLQAPNSKQIQNSKFQIPNENSEYTNCTTVFKIIPEELAFYRRMNLPLPRFCPNCRHYARLKQRNPLKLWKRQCQCIGQVVRGLTPAQTYTNTCQHEHGDKPCPNTFQTSYAPDRPEIVYCEQCYLKEVV</sequence>
<accession>A0A2M6XUN3</accession>
<proteinExistence type="predicted"/>
<organism evidence="1 2">
    <name type="scientific">bacterium (Candidatus Gribaldobacteria) CG08_land_8_20_14_0_20_39_15</name>
    <dbReference type="NCBI Taxonomy" id="2014273"/>
    <lineage>
        <taxon>Bacteria</taxon>
        <taxon>Candidatus Gribaldobacteria</taxon>
    </lineage>
</organism>
<evidence type="ECO:0000313" key="1">
    <source>
        <dbReference type="EMBL" id="PIU15736.1"/>
    </source>
</evidence>